<comment type="caution">
    <text evidence="2">The sequence shown here is derived from an EMBL/GenBank/DDBJ whole genome shotgun (WGS) entry which is preliminary data.</text>
</comment>
<evidence type="ECO:0000256" key="1">
    <source>
        <dbReference type="SAM" id="SignalP"/>
    </source>
</evidence>
<evidence type="ECO:0000313" key="3">
    <source>
        <dbReference type="Proteomes" id="UP001515943"/>
    </source>
</evidence>
<protein>
    <recommendedName>
        <fullName evidence="4">Lipoprotein</fullName>
    </recommendedName>
</protein>
<dbReference type="RefSeq" id="WP_167970018.1">
    <property type="nucleotide sequence ID" value="NZ_VSRL01000006.1"/>
</dbReference>
<reference evidence="2 3" key="1">
    <citation type="submission" date="2019-08" db="EMBL/GenBank/DDBJ databases">
        <title>Lentzea from Indian Himalayas.</title>
        <authorList>
            <person name="Mandal S."/>
            <person name="Mallick Gupta A."/>
            <person name="Maiti P.K."/>
            <person name="Sarkar J."/>
            <person name="Mandal S."/>
        </authorList>
    </citation>
    <scope>NUCLEOTIDE SEQUENCE [LARGE SCALE GENOMIC DNA]</scope>
    <source>
        <strain evidence="2 3">PSKA42</strain>
    </source>
</reference>
<keyword evidence="3" id="KW-1185">Reference proteome</keyword>
<evidence type="ECO:0000313" key="2">
    <source>
        <dbReference type="EMBL" id="NKE55851.1"/>
    </source>
</evidence>
<name>A0ABX1FAA4_9PSEU</name>
<feature type="signal peptide" evidence="1">
    <location>
        <begin position="1"/>
        <end position="18"/>
    </location>
</feature>
<sequence>MRKIAAALLGCLVLAGCASDWQGEVRLKVTKIYDQQTLPGDPVEKTASLHLVGSMPKDAPDNVNFSGTGVELKEIEGEVKVGDEVICTAKQHQPAGIQTNMIETELSGCKKA</sequence>
<gene>
    <name evidence="2" type="ORF">FXN61_03030</name>
</gene>
<keyword evidence="1" id="KW-0732">Signal</keyword>
<evidence type="ECO:0008006" key="4">
    <source>
        <dbReference type="Google" id="ProtNLM"/>
    </source>
</evidence>
<organism evidence="2 3">
    <name type="scientific">Lentzea indica</name>
    <dbReference type="NCBI Taxonomy" id="2604800"/>
    <lineage>
        <taxon>Bacteria</taxon>
        <taxon>Bacillati</taxon>
        <taxon>Actinomycetota</taxon>
        <taxon>Actinomycetes</taxon>
        <taxon>Pseudonocardiales</taxon>
        <taxon>Pseudonocardiaceae</taxon>
        <taxon>Lentzea</taxon>
    </lineage>
</organism>
<dbReference type="Proteomes" id="UP001515943">
    <property type="component" value="Unassembled WGS sequence"/>
</dbReference>
<accession>A0ABX1FAA4</accession>
<feature type="chain" id="PRO_5046285132" description="Lipoprotein" evidence="1">
    <location>
        <begin position="19"/>
        <end position="112"/>
    </location>
</feature>
<dbReference type="PROSITE" id="PS51257">
    <property type="entry name" value="PROKAR_LIPOPROTEIN"/>
    <property type="match status" value="1"/>
</dbReference>
<dbReference type="EMBL" id="VSRL01000006">
    <property type="protein sequence ID" value="NKE55851.1"/>
    <property type="molecule type" value="Genomic_DNA"/>
</dbReference>
<proteinExistence type="predicted"/>